<protein>
    <recommendedName>
        <fullName evidence="2">DUF4283 domain-containing protein</fullName>
    </recommendedName>
</protein>
<name>A0AAV8SKW4_9ROSI</name>
<reference evidence="3 4" key="1">
    <citation type="submission" date="2021-09" db="EMBL/GenBank/DDBJ databases">
        <title>Genomic insights and catalytic innovation underlie evolution of tropane alkaloids biosynthesis.</title>
        <authorList>
            <person name="Wang Y.-J."/>
            <person name="Tian T."/>
            <person name="Huang J.-P."/>
            <person name="Huang S.-X."/>
        </authorList>
    </citation>
    <scope>NUCLEOTIDE SEQUENCE [LARGE SCALE GENOMIC DNA]</scope>
    <source>
        <strain evidence="3">KIB-2018</strain>
        <tissue evidence="3">Leaf</tissue>
    </source>
</reference>
<feature type="region of interest" description="Disordered" evidence="1">
    <location>
        <begin position="153"/>
        <end position="188"/>
    </location>
</feature>
<dbReference type="EMBL" id="JAIWQS010000010">
    <property type="protein sequence ID" value="KAJ8752598.1"/>
    <property type="molecule type" value="Genomic_DNA"/>
</dbReference>
<dbReference type="Proteomes" id="UP001159364">
    <property type="component" value="Linkage Group LG10"/>
</dbReference>
<evidence type="ECO:0000256" key="1">
    <source>
        <dbReference type="SAM" id="MobiDB-lite"/>
    </source>
</evidence>
<proteinExistence type="predicted"/>
<dbReference type="InterPro" id="IPR025558">
    <property type="entry name" value="DUF4283"/>
</dbReference>
<keyword evidence="4" id="KW-1185">Reference proteome</keyword>
<organism evidence="3 4">
    <name type="scientific">Erythroxylum novogranatense</name>
    <dbReference type="NCBI Taxonomy" id="1862640"/>
    <lineage>
        <taxon>Eukaryota</taxon>
        <taxon>Viridiplantae</taxon>
        <taxon>Streptophyta</taxon>
        <taxon>Embryophyta</taxon>
        <taxon>Tracheophyta</taxon>
        <taxon>Spermatophyta</taxon>
        <taxon>Magnoliopsida</taxon>
        <taxon>eudicotyledons</taxon>
        <taxon>Gunneridae</taxon>
        <taxon>Pentapetalae</taxon>
        <taxon>rosids</taxon>
        <taxon>fabids</taxon>
        <taxon>Malpighiales</taxon>
        <taxon>Erythroxylaceae</taxon>
        <taxon>Erythroxylum</taxon>
    </lineage>
</organism>
<dbReference type="PANTHER" id="PTHR31286:SF99">
    <property type="entry name" value="DUF4283 DOMAIN-CONTAINING PROTEIN"/>
    <property type="match status" value="1"/>
</dbReference>
<comment type="caution">
    <text evidence="3">The sequence shown here is derived from an EMBL/GenBank/DDBJ whole genome shotgun (WGS) entry which is preliminary data.</text>
</comment>
<evidence type="ECO:0000313" key="4">
    <source>
        <dbReference type="Proteomes" id="UP001159364"/>
    </source>
</evidence>
<dbReference type="Pfam" id="PF14111">
    <property type="entry name" value="DUF4283"/>
    <property type="match status" value="1"/>
</dbReference>
<accession>A0AAV8SKW4</accession>
<dbReference type="PANTHER" id="PTHR31286">
    <property type="entry name" value="GLYCINE-RICH CELL WALL STRUCTURAL PROTEIN 1.8-LIKE"/>
    <property type="match status" value="1"/>
</dbReference>
<dbReference type="InterPro" id="IPR040256">
    <property type="entry name" value="At4g02000-like"/>
</dbReference>
<feature type="compositionally biased region" description="Low complexity" evidence="1">
    <location>
        <begin position="162"/>
        <end position="178"/>
    </location>
</feature>
<feature type="domain" description="DUF4283" evidence="2">
    <location>
        <begin position="1"/>
        <end position="48"/>
    </location>
</feature>
<evidence type="ECO:0000313" key="3">
    <source>
        <dbReference type="EMBL" id="KAJ8752598.1"/>
    </source>
</evidence>
<gene>
    <name evidence="3" type="ORF">K2173_005487</name>
</gene>
<sequence>MKIVDLENDYFLVRFREDDDYLKALMHGPWVIFGQVLSIQRWVPTFRSSQGHINRAVVLIRFPDLSIVRYHPRILTILGNLVGTMVRIDEATLQAHWGNFTRLVVDIDLSSPLRTGVELDGETILVAHEGLPQLCYTRGMVGHEALACPQCQQTTPESPNPTVGAGSLGTTTTTAATGKKSNEYGPWI</sequence>
<evidence type="ECO:0000259" key="2">
    <source>
        <dbReference type="Pfam" id="PF14111"/>
    </source>
</evidence>
<dbReference type="AlphaFoldDB" id="A0AAV8SKW4"/>